<dbReference type="SUPFAM" id="SSF49478">
    <property type="entry name" value="Cna protein B-type domain"/>
    <property type="match status" value="1"/>
</dbReference>
<evidence type="ECO:0000256" key="1">
    <source>
        <dbReference type="ARBA" id="ARBA00022729"/>
    </source>
</evidence>
<organism evidence="2 3">
    <name type="scientific">Corallococcus exercitus</name>
    <dbReference type="NCBI Taxonomy" id="2316736"/>
    <lineage>
        <taxon>Bacteria</taxon>
        <taxon>Pseudomonadati</taxon>
        <taxon>Myxococcota</taxon>
        <taxon>Myxococcia</taxon>
        <taxon>Myxococcales</taxon>
        <taxon>Cystobacterineae</taxon>
        <taxon>Myxococcaceae</taxon>
        <taxon>Corallococcus</taxon>
    </lineage>
</organism>
<name>A0A7Y4KKT4_9BACT</name>
<dbReference type="Proteomes" id="UP000563426">
    <property type="component" value="Unassembled WGS sequence"/>
</dbReference>
<dbReference type="PANTHER" id="PTHR23303:SF14">
    <property type="entry name" value="BOS COMPLEX SUBUNIT NOMO1-RELATED"/>
    <property type="match status" value="1"/>
</dbReference>
<dbReference type="AlphaFoldDB" id="A0A7Y4KKT4"/>
<keyword evidence="2" id="KW-0645">Protease</keyword>
<sequence length="781" mass="84567">MDREYARLVEAREGEAPVLARTQTADDGTFVLEGLPPGALTLWALGDSGVGVQPNVQTGSDGVTLALEEGFFLSGGVVEQSSRAPIPGARVTVVHEAGSRFFDTLADDRGRFRVGPLPPGSYMRVASAKGWRATAFREAVWLDTDVDVTLELPKIVRLSGVVLTPEGLPASNVTVQLERDRHGNDIQTAWSDARGRFSFEEVPAIPLRLRAWTDDPTVFGDASVIPPEEIAFRLKRYTFIEGTVRDEQGHPLEGVRLSGGEPPVGGRSTYDATTDAAGHYRVGPVRKTDAFLRIHREHYQPETEFISLRQPHPCPWDFTLTPAVSFEGRVVDSEGIPLPGVELGLNLVAEPPDGLGRPRAAEHGGGKTDAGGRFLIDMSREGSGWLYAEAPDLPYTVTPFQVPTRELHVVIPGGRASVSGTVVDARGRPLSNVSLYLWDTAPERGHARTTTVDSGGAFTLKRLNAGRYHLEARIRTPGIEHSLSRPIALEEDTHAQVSLRFEEGRTVRGVTVDAHGQPVAGARLVACLPLEDIPAWQADAPACPSMGDEGVLSGPDGRFVFNHLRAPRYRLIAWKDGHAFAPALSQGGTPEPGALSVTAGAQDVRLVMERRPRITGRVVREDGTLLPCSIGEGSRQVRIPDGLFNLPLPMEGPQTFVVRAKGYFDLERRIVVRPGKDIDLGTLKMTRARTTRVIVLDEATHAPLAGVSVGIDMSDSNTSHPYAGPRPIPYFWNLDAKGSAEIVGLPFAPIVLYVRVEGASKLVTLDARQKTATVLIRAPEQ</sequence>
<keyword evidence="3" id="KW-1185">Reference proteome</keyword>
<keyword evidence="1" id="KW-0732">Signal</keyword>
<dbReference type="PANTHER" id="PTHR23303">
    <property type="entry name" value="CARBOXYPEPTIDASE REGULATORY REGION-CONTAINING"/>
    <property type="match status" value="1"/>
</dbReference>
<dbReference type="InterPro" id="IPR051417">
    <property type="entry name" value="SDr/BOS_complex"/>
</dbReference>
<keyword evidence="2" id="KW-0378">Hydrolase</keyword>
<keyword evidence="2" id="KW-0121">Carboxypeptidase</keyword>
<evidence type="ECO:0000313" key="3">
    <source>
        <dbReference type="Proteomes" id="UP000563426"/>
    </source>
</evidence>
<evidence type="ECO:0000313" key="2">
    <source>
        <dbReference type="EMBL" id="NOK35612.1"/>
    </source>
</evidence>
<protein>
    <submittedName>
        <fullName evidence="2">Carboxypeptidase regulatory-like domain-containing protein</fullName>
    </submittedName>
</protein>
<reference evidence="2 3" key="1">
    <citation type="submission" date="2020-05" db="EMBL/GenBank/DDBJ databases">
        <authorList>
            <person name="Whitworth D."/>
        </authorList>
    </citation>
    <scope>NUCLEOTIDE SEQUENCE [LARGE SCALE GENOMIC DNA]</scope>
    <source>
        <strain evidence="2 3">AB043B</strain>
    </source>
</reference>
<dbReference type="InterPro" id="IPR008969">
    <property type="entry name" value="CarboxyPept-like_regulatory"/>
</dbReference>
<accession>A0A7Y4KKT4</accession>
<dbReference type="EMBL" id="JABFJV010000119">
    <property type="protein sequence ID" value="NOK35612.1"/>
    <property type="molecule type" value="Genomic_DNA"/>
</dbReference>
<dbReference type="Gene3D" id="2.60.40.1120">
    <property type="entry name" value="Carboxypeptidase-like, regulatory domain"/>
    <property type="match status" value="3"/>
</dbReference>
<proteinExistence type="predicted"/>
<dbReference type="GO" id="GO:0004180">
    <property type="term" value="F:carboxypeptidase activity"/>
    <property type="evidence" value="ECO:0007669"/>
    <property type="project" value="UniProtKB-KW"/>
</dbReference>
<dbReference type="SUPFAM" id="SSF49464">
    <property type="entry name" value="Carboxypeptidase regulatory domain-like"/>
    <property type="match status" value="3"/>
</dbReference>
<dbReference type="Pfam" id="PF13620">
    <property type="entry name" value="CarboxypepD_reg"/>
    <property type="match status" value="2"/>
</dbReference>
<comment type="caution">
    <text evidence="2">The sequence shown here is derived from an EMBL/GenBank/DDBJ whole genome shotgun (WGS) entry which is preliminary data.</text>
</comment>
<dbReference type="RefSeq" id="WP_171436283.1">
    <property type="nucleotide sequence ID" value="NZ_JABFJV010000119.1"/>
</dbReference>
<gene>
    <name evidence="2" type="ORF">HMI49_20645</name>
</gene>